<comment type="subcellular location">
    <subcellularLocation>
        <location evidence="2">Cytoplasm</location>
    </subcellularLocation>
    <subcellularLocation>
        <location evidence="1">Peroxisome</location>
    </subcellularLocation>
</comment>
<dbReference type="InterPro" id="IPR019734">
    <property type="entry name" value="TPR_rpt"/>
</dbReference>
<name>A0ABM1BIZ1_LIMPO</name>
<dbReference type="RefSeq" id="XP_013782928.1">
    <property type="nucleotide sequence ID" value="XM_013927474.2"/>
</dbReference>
<feature type="repeat" description="TPR" evidence="8">
    <location>
        <begin position="442"/>
        <end position="475"/>
    </location>
</feature>
<keyword evidence="6 8" id="KW-0802">TPR repeat</keyword>
<reference evidence="11" key="1">
    <citation type="submission" date="2025-08" db="UniProtKB">
        <authorList>
            <consortium name="RefSeq"/>
        </authorList>
    </citation>
    <scope>IDENTIFICATION</scope>
    <source>
        <tissue evidence="11">Muscle</tissue>
    </source>
</reference>
<feature type="region of interest" description="Disordered" evidence="9">
    <location>
        <begin position="247"/>
        <end position="283"/>
    </location>
</feature>
<evidence type="ECO:0000256" key="9">
    <source>
        <dbReference type="SAM" id="MobiDB-lite"/>
    </source>
</evidence>
<evidence type="ECO:0000313" key="10">
    <source>
        <dbReference type="Proteomes" id="UP000694941"/>
    </source>
</evidence>
<feature type="repeat" description="TPR" evidence="8">
    <location>
        <begin position="476"/>
        <end position="509"/>
    </location>
</feature>
<proteinExistence type="inferred from homology"/>
<keyword evidence="4" id="KW-0963">Cytoplasm</keyword>
<evidence type="ECO:0000256" key="4">
    <source>
        <dbReference type="ARBA" id="ARBA00022490"/>
    </source>
</evidence>
<evidence type="ECO:0000256" key="2">
    <source>
        <dbReference type="ARBA" id="ARBA00004496"/>
    </source>
</evidence>
<dbReference type="SUPFAM" id="SSF48452">
    <property type="entry name" value="TPR-like"/>
    <property type="match status" value="1"/>
</dbReference>
<dbReference type="Gene3D" id="1.25.40.10">
    <property type="entry name" value="Tetratricopeptide repeat domain"/>
    <property type="match status" value="2"/>
</dbReference>
<evidence type="ECO:0000256" key="7">
    <source>
        <dbReference type="ARBA" id="ARBA00023140"/>
    </source>
</evidence>
<dbReference type="PROSITE" id="PS50005">
    <property type="entry name" value="TPR"/>
    <property type="match status" value="2"/>
</dbReference>
<evidence type="ECO:0000313" key="11">
    <source>
        <dbReference type="RefSeq" id="XP_013782928.1"/>
    </source>
</evidence>
<dbReference type="SMART" id="SM00028">
    <property type="entry name" value="TPR"/>
    <property type="match status" value="4"/>
</dbReference>
<accession>A0ABM1BIZ1</accession>
<dbReference type="PANTHER" id="PTHR10130:SF0">
    <property type="entry name" value="GH08708P"/>
    <property type="match status" value="1"/>
</dbReference>
<evidence type="ECO:0000256" key="8">
    <source>
        <dbReference type="PROSITE-ProRule" id="PRU00339"/>
    </source>
</evidence>
<evidence type="ECO:0000256" key="5">
    <source>
        <dbReference type="ARBA" id="ARBA00022737"/>
    </source>
</evidence>
<keyword evidence="5" id="KW-0677">Repeat</keyword>
<dbReference type="InterPro" id="IPR024111">
    <property type="entry name" value="PEX5/PEX5L"/>
</dbReference>
<dbReference type="Pfam" id="PF13432">
    <property type="entry name" value="TPR_16"/>
    <property type="match status" value="1"/>
</dbReference>
<gene>
    <name evidence="11" type="primary">LOC106467153</name>
</gene>
<dbReference type="InterPro" id="IPR011990">
    <property type="entry name" value="TPR-like_helical_dom_sf"/>
</dbReference>
<comment type="similarity">
    <text evidence="3">Belongs to the peroxisomal targeting signal receptor family.</text>
</comment>
<dbReference type="GeneID" id="106467153"/>
<keyword evidence="10" id="KW-1185">Reference proteome</keyword>
<dbReference type="PANTHER" id="PTHR10130">
    <property type="entry name" value="PEROXISOMAL TARGETING SIGNAL 1 RECEPTOR PEX5"/>
    <property type="match status" value="1"/>
</dbReference>
<protein>
    <submittedName>
        <fullName evidence="11">Peroxisomal targeting signal 1 receptor-like</fullName>
    </submittedName>
</protein>
<dbReference type="PROSITE" id="PS50293">
    <property type="entry name" value="TPR_REGION"/>
    <property type="match status" value="1"/>
</dbReference>
<evidence type="ECO:0000256" key="1">
    <source>
        <dbReference type="ARBA" id="ARBA00004275"/>
    </source>
</evidence>
<evidence type="ECO:0000256" key="3">
    <source>
        <dbReference type="ARBA" id="ARBA00005348"/>
    </source>
</evidence>
<organism evidence="10 11">
    <name type="scientific">Limulus polyphemus</name>
    <name type="common">Atlantic horseshoe crab</name>
    <dbReference type="NCBI Taxonomy" id="6850"/>
    <lineage>
        <taxon>Eukaryota</taxon>
        <taxon>Metazoa</taxon>
        <taxon>Ecdysozoa</taxon>
        <taxon>Arthropoda</taxon>
        <taxon>Chelicerata</taxon>
        <taxon>Merostomata</taxon>
        <taxon>Xiphosura</taxon>
        <taxon>Limulidae</taxon>
        <taxon>Limulus</taxon>
    </lineage>
</organism>
<sequence length="595" mass="68218">MAMKELVEQECGGSNPLMKLTSHFTQDRALQQEGIQNNIFGQQHAPFLEKPLSGITKEEMVEEFMSETQRHLHHNVAPQTFNMDSLLQEMREIERTCQPPLPGPGVADLATSRNWAEEYLASEDIVQDSPLADWSKEFFPEQQMLNPDIITDTRWTEEYIASSEAKNLENNLDLVANQWTDEYQTQEDTELAQVANELLGTIDDPKFSESEFLKFIRKIGDGELSVEGSSVVEKTDEERQAEIWTREFSEEDLSSQQQNGDHATSDEWGQEFEESERKQDEKEYEDFWEKLQSDLEEMSRGESKDPWISEFVESAYEQSYKFAEDNEWLEHPDPFEEGLKKLKEGDLPSAVLLFEAAVQKDPKNGLGQKSVLDMKVFKRSLRLFRLLRSRNDIQSAITCTKVLYYHFWMMAFIPLVMTREQFDEVRDLYIAAARISPTDHDPDVQCGLGVLFNLSGEYDKAADCFQAALQVRPDDSLTWNRLGATLANGGRSEEAVNSYRRALEISPGFIRSRFNLGISCINLGAYREAAGHFLESLNLQDAGRGPQGKQPRTTMSNNIWSTLRMVMNILNRPDLCEAVDQRDLVTLNREFGETR</sequence>
<dbReference type="Proteomes" id="UP000694941">
    <property type="component" value="Unplaced"/>
</dbReference>
<evidence type="ECO:0000256" key="6">
    <source>
        <dbReference type="ARBA" id="ARBA00022803"/>
    </source>
</evidence>
<keyword evidence="7" id="KW-0576">Peroxisome</keyword>